<proteinExistence type="predicted"/>
<dbReference type="Proteomes" id="UP000054560">
    <property type="component" value="Unassembled WGS sequence"/>
</dbReference>
<dbReference type="GeneID" id="25904022"/>
<organism evidence="2 3">
    <name type="scientific">Sphaeroforma arctica JP610</name>
    <dbReference type="NCBI Taxonomy" id="667725"/>
    <lineage>
        <taxon>Eukaryota</taxon>
        <taxon>Ichthyosporea</taxon>
        <taxon>Ichthyophonida</taxon>
        <taxon>Sphaeroforma</taxon>
    </lineage>
</organism>
<dbReference type="AlphaFoldDB" id="A0A0L0G5X7"/>
<evidence type="ECO:0000313" key="3">
    <source>
        <dbReference type="Proteomes" id="UP000054560"/>
    </source>
</evidence>
<dbReference type="EMBL" id="KQ241777">
    <property type="protein sequence ID" value="KNC84246.1"/>
    <property type="molecule type" value="Genomic_DNA"/>
</dbReference>
<reference evidence="2 3" key="1">
    <citation type="submission" date="2011-02" db="EMBL/GenBank/DDBJ databases">
        <title>The Genome Sequence of Sphaeroforma arctica JP610.</title>
        <authorList>
            <consortium name="The Broad Institute Genome Sequencing Platform"/>
            <person name="Russ C."/>
            <person name="Cuomo C."/>
            <person name="Young S.K."/>
            <person name="Zeng Q."/>
            <person name="Gargeya S."/>
            <person name="Alvarado L."/>
            <person name="Berlin A."/>
            <person name="Chapman S.B."/>
            <person name="Chen Z."/>
            <person name="Freedman E."/>
            <person name="Gellesch M."/>
            <person name="Goldberg J."/>
            <person name="Griggs A."/>
            <person name="Gujja S."/>
            <person name="Heilman E."/>
            <person name="Heiman D."/>
            <person name="Howarth C."/>
            <person name="Mehta T."/>
            <person name="Neiman D."/>
            <person name="Pearson M."/>
            <person name="Roberts A."/>
            <person name="Saif S."/>
            <person name="Shea T."/>
            <person name="Shenoy N."/>
            <person name="Sisk P."/>
            <person name="Stolte C."/>
            <person name="Sykes S."/>
            <person name="White J."/>
            <person name="Yandava C."/>
            <person name="Burger G."/>
            <person name="Gray M.W."/>
            <person name="Holland P.W.H."/>
            <person name="King N."/>
            <person name="Lang F.B.F."/>
            <person name="Roger A.J."/>
            <person name="Ruiz-Trillo I."/>
            <person name="Haas B."/>
            <person name="Nusbaum C."/>
            <person name="Birren B."/>
        </authorList>
    </citation>
    <scope>NUCLEOTIDE SEQUENCE [LARGE SCALE GENOMIC DNA]</scope>
    <source>
        <strain evidence="2 3">JP610</strain>
    </source>
</reference>
<name>A0A0L0G5X7_9EUKA</name>
<evidence type="ECO:0000313" key="2">
    <source>
        <dbReference type="EMBL" id="KNC84246.1"/>
    </source>
</evidence>
<gene>
    <name evidence="2" type="ORF">SARC_03518</name>
</gene>
<feature type="region of interest" description="Disordered" evidence="1">
    <location>
        <begin position="25"/>
        <end position="55"/>
    </location>
</feature>
<sequence length="491" mass="55247">MGVSGNEVGIEKSDSVVIYHATENQAQTAKHADSNSIQRGNKKGTSGIDAQKELIPNAQTRIGTTSDKGISPSNTINATQPKSIDVLMHNTNNNTALEAILLRRQTRRICGIRDLENALIGRGEWAAVPQEEGSPYWLGARSRKLYQETLRPCYKRFGLKYPEFCTVKDDEALQIYLPPDCALPTVNAKSFAGRRVIMIGDSIMRSAAIGLVALLTEAWDYPYDVMVSEGTKQDRGFCSGWASTGATVCWVNYKTANFGHHLPTILGQALSSSTVDDVIILNFGIHYRISPGPFDYSMKQLQALLHEPKYEPQASLIWVETEPQYFNRGVYIPPDEDTKGEGQDSCHALDIDTWKNTSKIANRYNDRLRARLETLQRENLLQISPLWDAFARLGPRDVLGRRVTTDDKLDCTHSCLMKEKHLYRIQQLQIVLDSKPAPDSARLKKKEFLRQWGRVQADVFGGEEEHIRSYRSNRKLTDPANKCRQNTFVGN</sequence>
<feature type="compositionally biased region" description="Polar residues" evidence="1">
    <location>
        <begin position="25"/>
        <end position="39"/>
    </location>
</feature>
<evidence type="ECO:0000256" key="1">
    <source>
        <dbReference type="SAM" id="MobiDB-lite"/>
    </source>
</evidence>
<keyword evidence="3" id="KW-1185">Reference proteome</keyword>
<accession>A0A0L0G5X7</accession>
<protein>
    <submittedName>
        <fullName evidence="2">Uncharacterized protein</fullName>
    </submittedName>
</protein>
<dbReference type="RefSeq" id="XP_014158148.1">
    <property type="nucleotide sequence ID" value="XM_014302673.1"/>
</dbReference>